<proteinExistence type="predicted"/>
<dbReference type="EMBL" id="JAMKPW020000012">
    <property type="protein sequence ID" value="KAK8212899.1"/>
    <property type="molecule type" value="Genomic_DNA"/>
</dbReference>
<accession>A0ACC3SFT4</accession>
<name>A0ACC3SFT4_9PEZI</name>
<organism evidence="1 2">
    <name type="scientific">Zalaria obscura</name>
    <dbReference type="NCBI Taxonomy" id="2024903"/>
    <lineage>
        <taxon>Eukaryota</taxon>
        <taxon>Fungi</taxon>
        <taxon>Dikarya</taxon>
        <taxon>Ascomycota</taxon>
        <taxon>Pezizomycotina</taxon>
        <taxon>Dothideomycetes</taxon>
        <taxon>Dothideomycetidae</taxon>
        <taxon>Dothideales</taxon>
        <taxon>Zalariaceae</taxon>
        <taxon>Zalaria</taxon>
    </lineage>
</organism>
<comment type="caution">
    <text evidence="1">The sequence shown here is derived from an EMBL/GenBank/DDBJ whole genome shotgun (WGS) entry which is preliminary data.</text>
</comment>
<evidence type="ECO:0000313" key="1">
    <source>
        <dbReference type="EMBL" id="KAK8212899.1"/>
    </source>
</evidence>
<reference evidence="1" key="1">
    <citation type="submission" date="2024-02" db="EMBL/GenBank/DDBJ databases">
        <title>Metagenome Assembled Genome of Zalaria obscura JY119.</title>
        <authorList>
            <person name="Vighnesh L."/>
            <person name="Jagadeeshwari U."/>
            <person name="Venkata Ramana C."/>
            <person name="Sasikala C."/>
        </authorList>
    </citation>
    <scope>NUCLEOTIDE SEQUENCE</scope>
    <source>
        <strain evidence="1">JY119</strain>
    </source>
</reference>
<sequence>MSFLKYALPALAVAGRAAAQSSCSAATTTIQNAGDASALASCTTFTGSIAIATGTTDNIALDGIQKIQGSLIANNVTGMTQLSAGDLETITDSFTLSELTVLSSLTFPVLTNVDMIEWTALPALQQLSFTNGVQTASQVSIQNTQLNTLDGINLQVVDQFFIANNNYLENIEMQLGNITTSLILESNGKNVSAIFPNLDWAYNMTFRNCSQVSIPSLASLNGSMGFYSNEFSTLNAPNLTTVGGTLSFVSNTDLSNVTMPSLKSVGGGFQIANNTEFKIVNGFPKLATVGGALDFYGNFTNVTLPSLSDVRGAFNLQSSADITDDCSTFQSLAGSNNVIKGTFTCAGEQAKPSGQGSTPSSTGSSSSSSSTHSSGAIPMYIPTGAAGFMGVVAAVFGIF</sequence>
<gene>
    <name evidence="1" type="primary">ecm33</name>
    <name evidence="1" type="ORF">M8818_003064</name>
</gene>
<keyword evidence="2" id="KW-1185">Reference proteome</keyword>
<evidence type="ECO:0000313" key="2">
    <source>
        <dbReference type="Proteomes" id="UP001320706"/>
    </source>
</evidence>
<protein>
    <submittedName>
        <fullName evidence="1">Cell wall protein Ecm33</fullName>
    </submittedName>
</protein>
<dbReference type="Proteomes" id="UP001320706">
    <property type="component" value="Unassembled WGS sequence"/>
</dbReference>